<keyword evidence="2" id="KW-0201">Cytochrome c-type biogenesis</keyword>
<feature type="chain" id="PRO_5021713840" evidence="5">
    <location>
        <begin position="21"/>
        <end position="175"/>
    </location>
</feature>
<evidence type="ECO:0000313" key="7">
    <source>
        <dbReference type="EMBL" id="SMO71020.1"/>
    </source>
</evidence>
<dbReference type="GO" id="GO:0030313">
    <property type="term" value="C:cell envelope"/>
    <property type="evidence" value="ECO:0007669"/>
    <property type="project" value="UniProtKB-SubCell"/>
</dbReference>
<accession>A0A521DJC3</accession>
<dbReference type="GO" id="GO:0016209">
    <property type="term" value="F:antioxidant activity"/>
    <property type="evidence" value="ECO:0007669"/>
    <property type="project" value="InterPro"/>
</dbReference>
<dbReference type="InterPro" id="IPR050553">
    <property type="entry name" value="Thioredoxin_ResA/DsbE_sf"/>
</dbReference>
<dbReference type="CDD" id="cd02966">
    <property type="entry name" value="TlpA_like_family"/>
    <property type="match status" value="1"/>
</dbReference>
<evidence type="ECO:0000256" key="1">
    <source>
        <dbReference type="ARBA" id="ARBA00004196"/>
    </source>
</evidence>
<sequence length="175" mass="19987">MFKVFCLIVAISMFSMATEAAENKNDRGYIVKVGDMAPDFITTLDNGKTFKLSDHRGKVVMLQFTASWCGVCRKEMPFIEKEIWQMHKDKGLVLIGVDRDEPLEKLKALSEATGITYPLALDPGGDIFELYALKKSGITRNVIIDREGKIVYLTRLFKRQEFDDMKAKIERLLKE</sequence>
<organism evidence="7 8">
    <name type="scientific">Saccharicrinis carchari</name>
    <dbReference type="NCBI Taxonomy" id="1168039"/>
    <lineage>
        <taxon>Bacteria</taxon>
        <taxon>Pseudomonadati</taxon>
        <taxon>Bacteroidota</taxon>
        <taxon>Bacteroidia</taxon>
        <taxon>Marinilabiliales</taxon>
        <taxon>Marinilabiliaceae</taxon>
        <taxon>Saccharicrinis</taxon>
    </lineage>
</organism>
<dbReference type="AlphaFoldDB" id="A0A521DJC3"/>
<dbReference type="EMBL" id="FXTB01000005">
    <property type="protein sequence ID" value="SMO71020.1"/>
    <property type="molecule type" value="Genomic_DNA"/>
</dbReference>
<dbReference type="Gene3D" id="3.40.30.10">
    <property type="entry name" value="Glutaredoxin"/>
    <property type="match status" value="1"/>
</dbReference>
<dbReference type="SUPFAM" id="SSF52833">
    <property type="entry name" value="Thioredoxin-like"/>
    <property type="match status" value="1"/>
</dbReference>
<protein>
    <submittedName>
        <fullName evidence="7">Peroxiredoxin</fullName>
    </submittedName>
</protein>
<dbReference type="Proteomes" id="UP000319040">
    <property type="component" value="Unassembled WGS sequence"/>
</dbReference>
<reference evidence="7 8" key="1">
    <citation type="submission" date="2017-05" db="EMBL/GenBank/DDBJ databases">
        <authorList>
            <person name="Varghese N."/>
            <person name="Submissions S."/>
        </authorList>
    </citation>
    <scope>NUCLEOTIDE SEQUENCE [LARGE SCALE GENOMIC DNA]</scope>
    <source>
        <strain evidence="7 8">DSM 27040</strain>
    </source>
</reference>
<evidence type="ECO:0000256" key="4">
    <source>
        <dbReference type="ARBA" id="ARBA00023284"/>
    </source>
</evidence>
<evidence type="ECO:0000256" key="5">
    <source>
        <dbReference type="SAM" id="SignalP"/>
    </source>
</evidence>
<dbReference type="PANTHER" id="PTHR42852">
    <property type="entry name" value="THIOL:DISULFIDE INTERCHANGE PROTEIN DSBE"/>
    <property type="match status" value="1"/>
</dbReference>
<dbReference type="PANTHER" id="PTHR42852:SF6">
    <property type="entry name" value="THIOL:DISULFIDE INTERCHANGE PROTEIN DSBE"/>
    <property type="match status" value="1"/>
</dbReference>
<keyword evidence="5" id="KW-0732">Signal</keyword>
<dbReference type="InterPro" id="IPR000866">
    <property type="entry name" value="AhpC/TSA"/>
</dbReference>
<keyword evidence="4" id="KW-0676">Redox-active center</keyword>
<dbReference type="Pfam" id="PF00578">
    <property type="entry name" value="AhpC-TSA"/>
    <property type="match status" value="1"/>
</dbReference>
<comment type="subcellular location">
    <subcellularLocation>
        <location evidence="1">Cell envelope</location>
    </subcellularLocation>
</comment>
<evidence type="ECO:0000256" key="2">
    <source>
        <dbReference type="ARBA" id="ARBA00022748"/>
    </source>
</evidence>
<dbReference type="GO" id="GO:0017004">
    <property type="term" value="P:cytochrome complex assembly"/>
    <property type="evidence" value="ECO:0007669"/>
    <property type="project" value="UniProtKB-KW"/>
</dbReference>
<keyword evidence="8" id="KW-1185">Reference proteome</keyword>
<dbReference type="PROSITE" id="PS51352">
    <property type="entry name" value="THIOREDOXIN_2"/>
    <property type="match status" value="1"/>
</dbReference>
<name>A0A521DJC3_SACCC</name>
<proteinExistence type="predicted"/>
<keyword evidence="3" id="KW-1015">Disulfide bond</keyword>
<dbReference type="InterPro" id="IPR036249">
    <property type="entry name" value="Thioredoxin-like_sf"/>
</dbReference>
<feature type="signal peptide" evidence="5">
    <location>
        <begin position="1"/>
        <end position="20"/>
    </location>
</feature>
<evidence type="ECO:0000313" key="8">
    <source>
        <dbReference type="Proteomes" id="UP000319040"/>
    </source>
</evidence>
<gene>
    <name evidence="7" type="ORF">SAMN06265379_105190</name>
</gene>
<evidence type="ECO:0000259" key="6">
    <source>
        <dbReference type="PROSITE" id="PS51352"/>
    </source>
</evidence>
<dbReference type="GO" id="GO:0016491">
    <property type="term" value="F:oxidoreductase activity"/>
    <property type="evidence" value="ECO:0007669"/>
    <property type="project" value="InterPro"/>
</dbReference>
<evidence type="ECO:0000256" key="3">
    <source>
        <dbReference type="ARBA" id="ARBA00023157"/>
    </source>
</evidence>
<dbReference type="InterPro" id="IPR013766">
    <property type="entry name" value="Thioredoxin_domain"/>
</dbReference>
<feature type="domain" description="Thioredoxin" evidence="6">
    <location>
        <begin position="31"/>
        <end position="174"/>
    </location>
</feature>